<proteinExistence type="predicted"/>
<dbReference type="EMBL" id="MCGG01000009">
    <property type="protein sequence ID" value="OEJ69035.1"/>
    <property type="molecule type" value="Genomic_DNA"/>
</dbReference>
<comment type="caution">
    <text evidence="1">The sequence shown here is derived from an EMBL/GenBank/DDBJ whole genome shotgun (WGS) entry which is preliminary data.</text>
</comment>
<gene>
    <name evidence="1" type="ORF">BEN30_04805</name>
</gene>
<dbReference type="AlphaFoldDB" id="A0A1E5QAM2"/>
<dbReference type="STRING" id="28181.BEN30_04805"/>
<evidence type="ECO:0000313" key="1">
    <source>
        <dbReference type="EMBL" id="OEJ69035.1"/>
    </source>
</evidence>
<name>A0A1E5QAM2_9PROT</name>
<accession>A0A1E5QAM2</accession>
<dbReference type="Proteomes" id="UP000095347">
    <property type="component" value="Unassembled WGS sequence"/>
</dbReference>
<organism evidence="1 2">
    <name type="scientific">Magnetovibrio blakemorei</name>
    <dbReference type="NCBI Taxonomy" id="28181"/>
    <lineage>
        <taxon>Bacteria</taxon>
        <taxon>Pseudomonadati</taxon>
        <taxon>Pseudomonadota</taxon>
        <taxon>Alphaproteobacteria</taxon>
        <taxon>Rhodospirillales</taxon>
        <taxon>Magnetovibrionaceae</taxon>
        <taxon>Magnetovibrio</taxon>
    </lineage>
</organism>
<dbReference type="RefSeq" id="WP_069956889.1">
    <property type="nucleotide sequence ID" value="NZ_MCGG01000009.1"/>
</dbReference>
<evidence type="ECO:0000313" key="2">
    <source>
        <dbReference type="Proteomes" id="UP000095347"/>
    </source>
</evidence>
<keyword evidence="2" id="KW-1185">Reference proteome</keyword>
<sequence length="63" mass="7324">MNSFRYEVTYLSDAPIATLKSRLAAVCEGAWEARRMGLSLLRTGSHRYRLFFERESDIRALLQ</sequence>
<reference evidence="2" key="1">
    <citation type="submission" date="2016-07" db="EMBL/GenBank/DDBJ databases">
        <authorList>
            <person name="Florea S."/>
            <person name="Webb J.S."/>
            <person name="Jaromczyk J."/>
            <person name="Schardl C.L."/>
        </authorList>
    </citation>
    <scope>NUCLEOTIDE SEQUENCE [LARGE SCALE GENOMIC DNA]</scope>
    <source>
        <strain evidence="2">MV-1</strain>
    </source>
</reference>
<protein>
    <submittedName>
        <fullName evidence="1">Uncharacterized protein</fullName>
    </submittedName>
</protein>